<sequence>MTGNFERTRRIVKTDEFSSVFRLRPVFKTDHLVLYARPNSLSHARLGVVAAKRLAPRAVTRNAVKRAVREGFRQSELLSSLGLDCVVRLSKSVGSKKEPACTAAIQALLHAEVLSLFAIPSKLNRVLEAAAAAALVIAKPPATDASAE</sequence>
<comment type="function">
    <text evidence="1 7">RNaseP catalyzes the removal of the 5'-leader sequence from pre-tRNA to produce the mature 5'-terminus. It can also cleave other RNA substrates such as 4.5S RNA. The protein component plays an auxiliary but essential role in vivo by binding to the 5'-leader sequence and broadening the substrate specificity of the ribozyme.</text>
</comment>
<keyword evidence="3 7" id="KW-0540">Nuclease</keyword>
<dbReference type="GO" id="GO:0030677">
    <property type="term" value="C:ribonuclease P complex"/>
    <property type="evidence" value="ECO:0007669"/>
    <property type="project" value="TreeGrafter"/>
</dbReference>
<keyword evidence="4 7" id="KW-0255">Endonuclease</keyword>
<dbReference type="RefSeq" id="WP_105531036.1">
    <property type="nucleotide sequence ID" value="NZ_PUGF01000004.1"/>
</dbReference>
<dbReference type="PANTHER" id="PTHR33992:SF1">
    <property type="entry name" value="RIBONUCLEASE P PROTEIN COMPONENT"/>
    <property type="match status" value="1"/>
</dbReference>
<proteinExistence type="inferred from homology"/>
<comment type="similarity">
    <text evidence="7">Belongs to the RnpA family.</text>
</comment>
<dbReference type="InterPro" id="IPR020568">
    <property type="entry name" value="Ribosomal_Su5_D2-typ_SF"/>
</dbReference>
<dbReference type="Pfam" id="PF00825">
    <property type="entry name" value="Ribonuclease_P"/>
    <property type="match status" value="1"/>
</dbReference>
<evidence type="ECO:0000256" key="3">
    <source>
        <dbReference type="ARBA" id="ARBA00022722"/>
    </source>
</evidence>
<evidence type="ECO:0000256" key="6">
    <source>
        <dbReference type="ARBA" id="ARBA00022884"/>
    </source>
</evidence>
<dbReference type="GO" id="GO:0001682">
    <property type="term" value="P:tRNA 5'-leader removal"/>
    <property type="evidence" value="ECO:0007669"/>
    <property type="project" value="UniProtKB-UniRule"/>
</dbReference>
<dbReference type="EMBL" id="PUGF01000004">
    <property type="protein sequence ID" value="PRC94033.1"/>
    <property type="molecule type" value="Genomic_DNA"/>
</dbReference>
<dbReference type="GO" id="GO:0004526">
    <property type="term" value="F:ribonuclease P activity"/>
    <property type="evidence" value="ECO:0007669"/>
    <property type="project" value="UniProtKB-UniRule"/>
</dbReference>
<dbReference type="Gene3D" id="3.30.230.10">
    <property type="match status" value="1"/>
</dbReference>
<gene>
    <name evidence="7" type="primary">rnpA</name>
    <name evidence="9" type="ORF">S2091_1206</name>
</gene>
<dbReference type="OrthoDB" id="398329at2"/>
<dbReference type="GO" id="GO:0000049">
    <property type="term" value="F:tRNA binding"/>
    <property type="evidence" value="ECO:0007669"/>
    <property type="project" value="UniProtKB-UniRule"/>
</dbReference>
<keyword evidence="2 7" id="KW-0819">tRNA processing</keyword>
<dbReference type="PANTHER" id="PTHR33992">
    <property type="entry name" value="RIBONUCLEASE P PROTEIN COMPONENT"/>
    <property type="match status" value="1"/>
</dbReference>
<dbReference type="GO" id="GO:0042781">
    <property type="term" value="F:3'-tRNA processing endoribonuclease activity"/>
    <property type="evidence" value="ECO:0007669"/>
    <property type="project" value="TreeGrafter"/>
</dbReference>
<dbReference type="AlphaFoldDB" id="A0A2S9H262"/>
<dbReference type="NCBIfam" id="TIGR00188">
    <property type="entry name" value="rnpA"/>
    <property type="match status" value="1"/>
</dbReference>
<organism evidence="9 10">
    <name type="scientific">Solimicrobium silvestre</name>
    <dbReference type="NCBI Taxonomy" id="2099400"/>
    <lineage>
        <taxon>Bacteria</taxon>
        <taxon>Pseudomonadati</taxon>
        <taxon>Pseudomonadota</taxon>
        <taxon>Betaproteobacteria</taxon>
        <taxon>Burkholderiales</taxon>
        <taxon>Oxalobacteraceae</taxon>
        <taxon>Solimicrobium</taxon>
    </lineage>
</organism>
<evidence type="ECO:0000256" key="7">
    <source>
        <dbReference type="HAMAP-Rule" id="MF_00227"/>
    </source>
</evidence>
<comment type="subunit">
    <text evidence="7">Consists of a catalytic RNA component (M1 or rnpB) and a protein subunit.</text>
</comment>
<evidence type="ECO:0000313" key="9">
    <source>
        <dbReference type="EMBL" id="PRC94033.1"/>
    </source>
</evidence>
<dbReference type="InterPro" id="IPR020539">
    <property type="entry name" value="RNase_P_CS"/>
</dbReference>
<evidence type="ECO:0000256" key="8">
    <source>
        <dbReference type="NCBIfam" id="TIGR00188"/>
    </source>
</evidence>
<comment type="caution">
    <text evidence="9">The sequence shown here is derived from an EMBL/GenBank/DDBJ whole genome shotgun (WGS) entry which is preliminary data.</text>
</comment>
<dbReference type="InterPro" id="IPR000100">
    <property type="entry name" value="RNase_P"/>
</dbReference>
<name>A0A2S9H262_9BURK</name>
<dbReference type="Proteomes" id="UP000237839">
    <property type="component" value="Unassembled WGS sequence"/>
</dbReference>
<protein>
    <recommendedName>
        <fullName evidence="7 8">Ribonuclease P protein component</fullName>
        <shortName evidence="7">RNase P protein</shortName>
        <shortName evidence="7">RNaseP protein</shortName>
        <ecNumber evidence="7 8">3.1.26.5</ecNumber>
    </recommendedName>
    <alternativeName>
        <fullName evidence="7">Protein C5</fullName>
    </alternativeName>
</protein>
<accession>A0A2S9H262</accession>
<evidence type="ECO:0000256" key="2">
    <source>
        <dbReference type="ARBA" id="ARBA00022694"/>
    </source>
</evidence>
<evidence type="ECO:0000256" key="5">
    <source>
        <dbReference type="ARBA" id="ARBA00022801"/>
    </source>
</evidence>
<evidence type="ECO:0000313" key="10">
    <source>
        <dbReference type="Proteomes" id="UP000237839"/>
    </source>
</evidence>
<dbReference type="InterPro" id="IPR014721">
    <property type="entry name" value="Ribsml_uS5_D2-typ_fold_subgr"/>
</dbReference>
<evidence type="ECO:0000256" key="4">
    <source>
        <dbReference type="ARBA" id="ARBA00022759"/>
    </source>
</evidence>
<keyword evidence="6 7" id="KW-0694">RNA-binding</keyword>
<keyword evidence="5 7" id="KW-0378">Hydrolase</keyword>
<dbReference type="HAMAP" id="MF_00227">
    <property type="entry name" value="RNase_P"/>
    <property type="match status" value="1"/>
</dbReference>
<dbReference type="EC" id="3.1.26.5" evidence="7 8"/>
<dbReference type="PROSITE" id="PS00648">
    <property type="entry name" value="RIBONUCLEASE_P"/>
    <property type="match status" value="1"/>
</dbReference>
<dbReference type="SUPFAM" id="SSF54211">
    <property type="entry name" value="Ribosomal protein S5 domain 2-like"/>
    <property type="match status" value="1"/>
</dbReference>
<keyword evidence="10" id="KW-1185">Reference proteome</keyword>
<comment type="catalytic activity">
    <reaction evidence="7">
        <text>Endonucleolytic cleavage of RNA, removing 5'-extranucleotides from tRNA precursor.</text>
        <dbReference type="EC" id="3.1.26.5"/>
    </reaction>
</comment>
<reference evidence="9 10" key="1">
    <citation type="submission" date="2018-02" db="EMBL/GenBank/DDBJ databases">
        <title>Solimicrobium silvestre gen. nov., sp. nov., isolated from alpine forest soil.</title>
        <authorList>
            <person name="Margesin R."/>
            <person name="Albuquerque L."/>
            <person name="Zhang D.-C."/>
            <person name="Froufe H.J.C."/>
            <person name="Severino R."/>
            <person name="Roxo I."/>
            <person name="Egas C."/>
            <person name="Da Costa M.S."/>
        </authorList>
    </citation>
    <scope>NUCLEOTIDE SEQUENCE [LARGE SCALE GENOMIC DNA]</scope>
    <source>
        <strain evidence="9 10">S20-91</strain>
    </source>
</reference>
<evidence type="ECO:0000256" key="1">
    <source>
        <dbReference type="ARBA" id="ARBA00002663"/>
    </source>
</evidence>